<name>A0A1C5H2G1_9ACTN</name>
<evidence type="ECO:0000313" key="2">
    <source>
        <dbReference type="Proteomes" id="UP000198226"/>
    </source>
</evidence>
<evidence type="ECO:0000313" key="1">
    <source>
        <dbReference type="EMBL" id="SCG40242.1"/>
    </source>
</evidence>
<dbReference type="EMBL" id="LT607752">
    <property type="protein sequence ID" value="SCG40242.1"/>
    <property type="molecule type" value="Genomic_DNA"/>
</dbReference>
<dbReference type="Proteomes" id="UP000198226">
    <property type="component" value="Chromosome I"/>
</dbReference>
<reference evidence="2" key="1">
    <citation type="submission" date="2016-06" db="EMBL/GenBank/DDBJ databases">
        <authorList>
            <person name="Varghese N."/>
            <person name="Submissions Spin"/>
        </authorList>
    </citation>
    <scope>NUCLEOTIDE SEQUENCE [LARGE SCALE GENOMIC DNA]</scope>
    <source>
        <strain evidence="2">DSM 44983</strain>
    </source>
</reference>
<accession>A0A1C5H2G1</accession>
<organism evidence="1 2">
    <name type="scientific">Micromonospora rifamycinica</name>
    <dbReference type="NCBI Taxonomy" id="291594"/>
    <lineage>
        <taxon>Bacteria</taxon>
        <taxon>Bacillati</taxon>
        <taxon>Actinomycetota</taxon>
        <taxon>Actinomycetes</taxon>
        <taxon>Micromonosporales</taxon>
        <taxon>Micromonosporaceae</taxon>
        <taxon>Micromonospora</taxon>
    </lineage>
</organism>
<protein>
    <submittedName>
        <fullName evidence="1">Uncharacterized protein</fullName>
    </submittedName>
</protein>
<sequence>MPADSLPSSNQVDSYQRNVLDVAKARSDPSMDRNAKLRHFTFFRASGRR</sequence>
<keyword evidence="2" id="KW-1185">Reference proteome</keyword>
<dbReference type="AlphaFoldDB" id="A0A1C5H2G1"/>
<proteinExistence type="predicted"/>
<gene>
    <name evidence="1" type="ORF">GA0070623_0645</name>
</gene>